<evidence type="ECO:0000256" key="5">
    <source>
        <dbReference type="ARBA" id="ARBA00022989"/>
    </source>
</evidence>
<dbReference type="Pfam" id="PF00528">
    <property type="entry name" value="BPD_transp_1"/>
    <property type="match status" value="1"/>
</dbReference>
<keyword evidence="5 7" id="KW-1133">Transmembrane helix</keyword>
<comment type="similarity">
    <text evidence="7">Belongs to the binding-protein-dependent transport system permease family.</text>
</comment>
<feature type="transmembrane region" description="Helical" evidence="7">
    <location>
        <begin position="75"/>
        <end position="103"/>
    </location>
</feature>
<accession>A0ABS9GVE3</accession>
<dbReference type="InterPro" id="IPR000515">
    <property type="entry name" value="MetI-like"/>
</dbReference>
<dbReference type="Gene3D" id="1.10.3720.10">
    <property type="entry name" value="MetI-like"/>
    <property type="match status" value="1"/>
</dbReference>
<dbReference type="EMBL" id="JAKIJS010000001">
    <property type="protein sequence ID" value="MCF6136659.1"/>
    <property type="molecule type" value="Genomic_DNA"/>
</dbReference>
<dbReference type="PROSITE" id="PS50928">
    <property type="entry name" value="ABC_TM1"/>
    <property type="match status" value="1"/>
</dbReference>
<dbReference type="InterPro" id="IPR035906">
    <property type="entry name" value="MetI-like_sf"/>
</dbReference>
<evidence type="ECO:0000256" key="2">
    <source>
        <dbReference type="ARBA" id="ARBA00022448"/>
    </source>
</evidence>
<keyword evidence="10" id="KW-1185">Reference proteome</keyword>
<feature type="transmembrane region" description="Helical" evidence="7">
    <location>
        <begin position="221"/>
        <end position="243"/>
    </location>
</feature>
<keyword evidence="2 7" id="KW-0813">Transport</keyword>
<keyword evidence="6 7" id="KW-0472">Membrane</keyword>
<gene>
    <name evidence="9" type="ORF">L2716_02880</name>
</gene>
<comment type="subcellular location">
    <subcellularLocation>
        <location evidence="1 7">Cell membrane</location>
        <topology evidence="1 7">Multi-pass membrane protein</topology>
    </subcellularLocation>
</comment>
<evidence type="ECO:0000259" key="8">
    <source>
        <dbReference type="PROSITE" id="PS50928"/>
    </source>
</evidence>
<keyword evidence="3" id="KW-1003">Cell membrane</keyword>
<evidence type="ECO:0000256" key="3">
    <source>
        <dbReference type="ARBA" id="ARBA00022475"/>
    </source>
</evidence>
<dbReference type="Proteomes" id="UP001649381">
    <property type="component" value="Unassembled WGS sequence"/>
</dbReference>
<dbReference type="CDD" id="cd06261">
    <property type="entry name" value="TM_PBP2"/>
    <property type="match status" value="1"/>
</dbReference>
<organism evidence="9 10">
    <name type="scientific">Pseudalkalibacillus berkeleyi</name>
    <dbReference type="NCBI Taxonomy" id="1069813"/>
    <lineage>
        <taxon>Bacteria</taxon>
        <taxon>Bacillati</taxon>
        <taxon>Bacillota</taxon>
        <taxon>Bacilli</taxon>
        <taxon>Bacillales</taxon>
        <taxon>Fictibacillaceae</taxon>
        <taxon>Pseudalkalibacillus</taxon>
    </lineage>
</organism>
<evidence type="ECO:0000256" key="1">
    <source>
        <dbReference type="ARBA" id="ARBA00004651"/>
    </source>
</evidence>
<sequence length="288" mass="33453">MKLHLEKYLFNLMLLLIGVWLVGSLPALFKGISLDIAAYLKSLLGILMNLFTRDSFTYYLNGIDRPVFPRIISPWIYSITVLFISFILSFFTAIGIGFITMLLSSKIVRIIKRTLNLLESIPDLLFIAVFQLMVITIYKQTGILFFDIASYKEDTPYVLPILALSILPTIFIYKFTINEFESEYQFPYVELARGKGLSEIYILFKHISRNTLISIFFNTKFILWFMLSNLLIVEFTFGTNGLIQFLMNHKSTDIFTIGIFLFFLPIWMFFSIGKIVLHKLDPNLEEIE</sequence>
<evidence type="ECO:0000256" key="7">
    <source>
        <dbReference type="RuleBase" id="RU363032"/>
    </source>
</evidence>
<feature type="transmembrane region" description="Helical" evidence="7">
    <location>
        <begin position="255"/>
        <end position="277"/>
    </location>
</feature>
<dbReference type="RefSeq" id="WP_236331608.1">
    <property type="nucleotide sequence ID" value="NZ_JAKIJS010000001.1"/>
</dbReference>
<feature type="transmembrane region" description="Helical" evidence="7">
    <location>
        <begin position="157"/>
        <end position="176"/>
    </location>
</feature>
<dbReference type="PANTHER" id="PTHR30465:SF44">
    <property type="entry name" value="ABC-TYPE DIPEPTIDE_OLIGOPEPTIDE TRANSPORT SYSTEM, PERMEASE COMPONENT"/>
    <property type="match status" value="1"/>
</dbReference>
<evidence type="ECO:0000256" key="4">
    <source>
        <dbReference type="ARBA" id="ARBA00022692"/>
    </source>
</evidence>
<evidence type="ECO:0000313" key="10">
    <source>
        <dbReference type="Proteomes" id="UP001649381"/>
    </source>
</evidence>
<dbReference type="SUPFAM" id="SSF161098">
    <property type="entry name" value="MetI-like"/>
    <property type="match status" value="1"/>
</dbReference>
<name>A0ABS9GVE3_9BACL</name>
<comment type="caution">
    <text evidence="9">The sequence shown here is derived from an EMBL/GenBank/DDBJ whole genome shotgun (WGS) entry which is preliminary data.</text>
</comment>
<reference evidence="9 10" key="1">
    <citation type="submission" date="2022-01" db="EMBL/GenBank/DDBJ databases">
        <title>Alkalihalobacillus sp. EGI L200015, a novel bacterium isolated from a salt lake sediment.</title>
        <authorList>
            <person name="Gao L."/>
            <person name="Fang B.-Z."/>
            <person name="Li W.-J."/>
        </authorList>
    </citation>
    <scope>NUCLEOTIDE SEQUENCE [LARGE SCALE GENOMIC DNA]</scope>
    <source>
        <strain evidence="9 10">KCTC 12718</strain>
    </source>
</reference>
<protein>
    <submittedName>
        <fullName evidence="9">ABC transporter permease subunit</fullName>
    </submittedName>
</protein>
<keyword evidence="4 7" id="KW-0812">Transmembrane</keyword>
<evidence type="ECO:0000256" key="6">
    <source>
        <dbReference type="ARBA" id="ARBA00023136"/>
    </source>
</evidence>
<evidence type="ECO:0000313" key="9">
    <source>
        <dbReference type="EMBL" id="MCF6136659.1"/>
    </source>
</evidence>
<dbReference type="PANTHER" id="PTHR30465">
    <property type="entry name" value="INNER MEMBRANE ABC TRANSPORTER"/>
    <property type="match status" value="1"/>
</dbReference>
<feature type="domain" description="ABC transmembrane type-1" evidence="8">
    <location>
        <begin position="75"/>
        <end position="273"/>
    </location>
</feature>
<proteinExistence type="inferred from homology"/>
<feature type="transmembrane region" description="Helical" evidence="7">
    <location>
        <begin position="12"/>
        <end position="29"/>
    </location>
</feature>
<feature type="transmembrane region" description="Helical" evidence="7">
    <location>
        <begin position="124"/>
        <end position="145"/>
    </location>
</feature>